<dbReference type="PANTHER" id="PTHR34145">
    <property type="entry name" value="OS02G0105600 PROTEIN"/>
    <property type="match status" value="1"/>
</dbReference>
<proteinExistence type="predicted"/>
<dbReference type="PANTHER" id="PTHR34145:SF28">
    <property type="entry name" value="F-BOX DOMAIN-CONTAINING PROTEIN"/>
    <property type="match status" value="1"/>
</dbReference>
<accession>A0A0A9R2N4</accession>
<protein>
    <recommendedName>
        <fullName evidence="1">At1g61320/AtMIF1 LRR domain-containing protein</fullName>
    </recommendedName>
</protein>
<reference evidence="2" key="1">
    <citation type="submission" date="2014-09" db="EMBL/GenBank/DDBJ databases">
        <authorList>
            <person name="Magalhaes I.L.F."/>
            <person name="Oliveira U."/>
            <person name="Santos F.R."/>
            <person name="Vidigal T.H.D.A."/>
            <person name="Brescovit A.D."/>
            <person name="Santos A.J."/>
        </authorList>
    </citation>
    <scope>NUCLEOTIDE SEQUENCE</scope>
    <source>
        <tissue evidence="2">Shoot tissue taken approximately 20 cm above the soil surface</tissue>
    </source>
</reference>
<dbReference type="Pfam" id="PF23622">
    <property type="entry name" value="LRR_At1g61320_AtMIF1"/>
    <property type="match status" value="1"/>
</dbReference>
<dbReference type="AlphaFoldDB" id="A0A0A9R2N4"/>
<sequence>MYRANLVSYIRTKLMSIVPNVETLTIHLRREIVNTPIVPGKFLHLKYLHVCFFGLAFSPTYAYFSLVSFLDASPSLETFALSVSHCSSCTYMCMVFMVQQFIKVS</sequence>
<reference evidence="2" key="2">
    <citation type="journal article" date="2015" name="Data Brief">
        <title>Shoot transcriptome of the giant reed, Arundo donax.</title>
        <authorList>
            <person name="Barrero R.A."/>
            <person name="Guerrero F.D."/>
            <person name="Moolhuijzen P."/>
            <person name="Goolsby J.A."/>
            <person name="Tidwell J."/>
            <person name="Bellgard S.E."/>
            <person name="Bellgard M.I."/>
        </authorList>
    </citation>
    <scope>NUCLEOTIDE SEQUENCE</scope>
    <source>
        <tissue evidence="2">Shoot tissue taken approximately 20 cm above the soil surface</tissue>
    </source>
</reference>
<dbReference type="EMBL" id="GBRH01229889">
    <property type="protein sequence ID" value="JAD68006.1"/>
    <property type="molecule type" value="Transcribed_RNA"/>
</dbReference>
<dbReference type="InterPro" id="IPR053772">
    <property type="entry name" value="At1g61320/At1g61330-like"/>
</dbReference>
<dbReference type="InterPro" id="IPR055357">
    <property type="entry name" value="LRR_At1g61320_AtMIF1"/>
</dbReference>
<evidence type="ECO:0000259" key="1">
    <source>
        <dbReference type="Pfam" id="PF23622"/>
    </source>
</evidence>
<organism evidence="2">
    <name type="scientific">Arundo donax</name>
    <name type="common">Giant reed</name>
    <name type="synonym">Donax arundinaceus</name>
    <dbReference type="NCBI Taxonomy" id="35708"/>
    <lineage>
        <taxon>Eukaryota</taxon>
        <taxon>Viridiplantae</taxon>
        <taxon>Streptophyta</taxon>
        <taxon>Embryophyta</taxon>
        <taxon>Tracheophyta</taxon>
        <taxon>Spermatophyta</taxon>
        <taxon>Magnoliopsida</taxon>
        <taxon>Liliopsida</taxon>
        <taxon>Poales</taxon>
        <taxon>Poaceae</taxon>
        <taxon>PACMAD clade</taxon>
        <taxon>Arundinoideae</taxon>
        <taxon>Arundineae</taxon>
        <taxon>Arundo</taxon>
    </lineage>
</organism>
<feature type="domain" description="At1g61320/AtMIF1 LRR" evidence="1">
    <location>
        <begin position="1"/>
        <end position="86"/>
    </location>
</feature>
<evidence type="ECO:0000313" key="2">
    <source>
        <dbReference type="EMBL" id="JAD68006.1"/>
    </source>
</evidence>
<name>A0A0A9R2N4_ARUDO</name>